<organism evidence="1 2">
    <name type="scientific">Vanilla planifolia</name>
    <name type="common">Vanilla</name>
    <dbReference type="NCBI Taxonomy" id="51239"/>
    <lineage>
        <taxon>Eukaryota</taxon>
        <taxon>Viridiplantae</taxon>
        <taxon>Streptophyta</taxon>
        <taxon>Embryophyta</taxon>
        <taxon>Tracheophyta</taxon>
        <taxon>Spermatophyta</taxon>
        <taxon>Magnoliopsida</taxon>
        <taxon>Liliopsida</taxon>
        <taxon>Asparagales</taxon>
        <taxon>Orchidaceae</taxon>
        <taxon>Vanilloideae</taxon>
        <taxon>Vanilleae</taxon>
        <taxon>Vanilla</taxon>
    </lineage>
</organism>
<dbReference type="EMBL" id="JADCNM010000005">
    <property type="protein sequence ID" value="KAG0481908.1"/>
    <property type="molecule type" value="Genomic_DNA"/>
</dbReference>
<comment type="caution">
    <text evidence="1">The sequence shown here is derived from an EMBL/GenBank/DDBJ whole genome shotgun (WGS) entry which is preliminary data.</text>
</comment>
<name>A0A835R8P6_VANPL</name>
<protein>
    <submittedName>
        <fullName evidence="1">Uncharacterized protein</fullName>
    </submittedName>
</protein>
<proteinExistence type="predicted"/>
<gene>
    <name evidence="1" type="ORF">HPP92_009992</name>
</gene>
<evidence type="ECO:0000313" key="2">
    <source>
        <dbReference type="Proteomes" id="UP000639772"/>
    </source>
</evidence>
<reference evidence="1 2" key="1">
    <citation type="journal article" date="2020" name="Nat. Food">
        <title>A phased Vanilla planifolia genome enables genetic improvement of flavour and production.</title>
        <authorList>
            <person name="Hasing T."/>
            <person name="Tang H."/>
            <person name="Brym M."/>
            <person name="Khazi F."/>
            <person name="Huang T."/>
            <person name="Chambers A.H."/>
        </authorList>
    </citation>
    <scope>NUCLEOTIDE SEQUENCE [LARGE SCALE GENOMIC DNA]</scope>
    <source>
        <tissue evidence="1">Leaf</tissue>
    </source>
</reference>
<dbReference type="Proteomes" id="UP000639772">
    <property type="component" value="Unassembled WGS sequence"/>
</dbReference>
<dbReference type="AlphaFoldDB" id="A0A835R8P6"/>
<sequence>MVLPRESGIDPVKPFPASDSLLKEVKFTSSCGNLPMNPLSTRTRDWRLVSKLPAKFSQPVEGKMVDWLAEKHSKEERLLKCFSLKRN</sequence>
<accession>A0A835R8P6</accession>
<evidence type="ECO:0000313" key="1">
    <source>
        <dbReference type="EMBL" id="KAG0481908.1"/>
    </source>
</evidence>